<keyword evidence="2" id="KW-1185">Reference proteome</keyword>
<accession>A0ABV7VDL2</accession>
<name>A0ABV7VDL2_9PROT</name>
<dbReference type="PANTHER" id="PTHR43293:SF3">
    <property type="entry name" value="CHOLESTEROL RING-CLEAVING HYDROLASE IPDB SUBUNIT"/>
    <property type="match status" value="1"/>
</dbReference>
<evidence type="ECO:0000313" key="2">
    <source>
        <dbReference type="Proteomes" id="UP001595711"/>
    </source>
</evidence>
<dbReference type="SUPFAM" id="SSF100950">
    <property type="entry name" value="NagB/RpiA/CoA transferase-like"/>
    <property type="match status" value="1"/>
</dbReference>
<dbReference type="Gene3D" id="3.40.1080.10">
    <property type="entry name" value="Glutaconate Coenzyme A-transferase"/>
    <property type="match status" value="1"/>
</dbReference>
<dbReference type="PANTHER" id="PTHR43293">
    <property type="entry name" value="ACETATE COA-TRANSFERASE YDIF"/>
    <property type="match status" value="1"/>
</dbReference>
<dbReference type="Proteomes" id="UP001595711">
    <property type="component" value="Unassembled WGS sequence"/>
</dbReference>
<organism evidence="1 2">
    <name type="scientific">Ferrovibrio xuzhouensis</name>
    <dbReference type="NCBI Taxonomy" id="1576914"/>
    <lineage>
        <taxon>Bacteria</taxon>
        <taxon>Pseudomonadati</taxon>
        <taxon>Pseudomonadota</taxon>
        <taxon>Alphaproteobacteria</taxon>
        <taxon>Rhodospirillales</taxon>
        <taxon>Rhodospirillaceae</taxon>
        <taxon>Ferrovibrio</taxon>
    </lineage>
</organism>
<sequence>MQCSMGEYLSVQLARDLKDGEKAIIGTNSDIQVAACNLARRSHAPALWWVSGPGGMVNADEPVIRPTADFENIATSEAVLDLPLMIDFIDWKIHFFDFAILGALQTDRYGNVNTVCVGNHSRPRLRGPGTVGISALCALSRRFYILLQRHDRSAFVERVDFLCGPGHLDGGTSRTDRGLPDGGPSLVLTPLGVFDFEPTSKRMRVRSLHEGVTLEEVRDNTGFDLVCDAPPPVTRPPDDAELRLLRERVDSTGVLQAKFPWPKRQSTKR</sequence>
<reference evidence="2" key="1">
    <citation type="journal article" date="2019" name="Int. J. Syst. Evol. Microbiol.">
        <title>The Global Catalogue of Microorganisms (GCM) 10K type strain sequencing project: providing services to taxonomists for standard genome sequencing and annotation.</title>
        <authorList>
            <consortium name="The Broad Institute Genomics Platform"/>
            <consortium name="The Broad Institute Genome Sequencing Center for Infectious Disease"/>
            <person name="Wu L."/>
            <person name="Ma J."/>
        </authorList>
    </citation>
    <scope>NUCLEOTIDE SEQUENCE [LARGE SCALE GENOMIC DNA]</scope>
    <source>
        <strain evidence="2">KCTC 42182</strain>
    </source>
</reference>
<dbReference type="InterPro" id="IPR037171">
    <property type="entry name" value="NagB/RpiA_transferase-like"/>
</dbReference>
<evidence type="ECO:0000313" key="1">
    <source>
        <dbReference type="EMBL" id="MFC3674892.1"/>
    </source>
</evidence>
<dbReference type="InterPro" id="IPR004165">
    <property type="entry name" value="CoA_trans_fam_I"/>
</dbReference>
<dbReference type="SMART" id="SM00882">
    <property type="entry name" value="CoA_trans"/>
    <property type="match status" value="1"/>
</dbReference>
<proteinExistence type="predicted"/>
<dbReference type="RefSeq" id="WP_379722450.1">
    <property type="nucleotide sequence ID" value="NZ_JBHRYJ010000001.1"/>
</dbReference>
<dbReference type="Pfam" id="PF01144">
    <property type="entry name" value="CoA_trans"/>
    <property type="match status" value="1"/>
</dbReference>
<dbReference type="EMBL" id="JBHRYJ010000001">
    <property type="protein sequence ID" value="MFC3674892.1"/>
    <property type="molecule type" value="Genomic_DNA"/>
</dbReference>
<comment type="caution">
    <text evidence="1">The sequence shown here is derived from an EMBL/GenBank/DDBJ whole genome shotgun (WGS) entry which is preliminary data.</text>
</comment>
<protein>
    <submittedName>
        <fullName evidence="1">CoA-transferase subunit beta</fullName>
    </submittedName>
</protein>
<gene>
    <name evidence="1" type="ORF">ACFOOQ_05000</name>
</gene>